<evidence type="ECO:0000256" key="2">
    <source>
        <dbReference type="ARBA" id="ARBA00022857"/>
    </source>
</evidence>
<comment type="similarity">
    <text evidence="1">Belongs to the aldo/keto reductase family.</text>
</comment>
<dbReference type="PROSITE" id="PS00062">
    <property type="entry name" value="ALDOKETO_REDUCTASE_2"/>
    <property type="match status" value="1"/>
</dbReference>
<feature type="site" description="Lowers pKa of active site Tyr" evidence="6">
    <location>
        <position position="74"/>
    </location>
</feature>
<sequence length="286" mass="32661">MNKVLLNNRVEMPILGLGVYEAGTLEECERCVLEALDAGYRMVDTAAVYGNEEAVGRAIRRSSVPREQVFVITKLWFKDSGYERAIAAFFGSLKRLGLDYVDLYLIHQPYGDVYGSWRAMEELYRRGYVRAIGVSNFYADRLMDLSVHCEVMPAVDQIELHPMHQRPEELRVMRRLGVIPQAWGPLARGRDGILEHPVLRGLADKHHRTVPQVILRWLVQQGISAVPKTVRPERMRENLDVFDFHLDEEDMRLIASADTGRSSFGDHRDVALLEKLLAFDPAGLWS</sequence>
<name>H0UNE8_9BACT</name>
<dbReference type="Gene3D" id="3.20.20.100">
    <property type="entry name" value="NADP-dependent oxidoreductase domain"/>
    <property type="match status" value="1"/>
</dbReference>
<dbReference type="Proteomes" id="UP000005730">
    <property type="component" value="Chromosome"/>
</dbReference>
<dbReference type="HOGENOM" id="CLU_023205_0_3_0"/>
<dbReference type="PIRSF" id="PIRSF000097">
    <property type="entry name" value="AKR"/>
    <property type="match status" value="1"/>
</dbReference>
<dbReference type="InterPro" id="IPR020471">
    <property type="entry name" value="AKR"/>
</dbReference>
<dbReference type="eggNOG" id="COG0656">
    <property type="taxonomic scope" value="Bacteria"/>
</dbReference>
<dbReference type="PANTHER" id="PTHR43827:SF3">
    <property type="entry name" value="NADP-DEPENDENT OXIDOREDUCTASE DOMAIN-CONTAINING PROTEIN"/>
    <property type="match status" value="1"/>
</dbReference>
<dbReference type="STRING" id="926567.TheveDRAFT_0171"/>
<evidence type="ECO:0000256" key="1">
    <source>
        <dbReference type="ARBA" id="ARBA00007905"/>
    </source>
</evidence>
<evidence type="ECO:0000256" key="5">
    <source>
        <dbReference type="PIRSR" id="PIRSR000097-2"/>
    </source>
</evidence>
<organism evidence="8 9">
    <name type="scientific">Thermanaerovibrio velox DSM 12556</name>
    <dbReference type="NCBI Taxonomy" id="926567"/>
    <lineage>
        <taxon>Bacteria</taxon>
        <taxon>Thermotogati</taxon>
        <taxon>Synergistota</taxon>
        <taxon>Synergistia</taxon>
        <taxon>Synergistales</taxon>
        <taxon>Synergistaceae</taxon>
        <taxon>Thermanaerovibrio</taxon>
    </lineage>
</organism>
<dbReference type="PANTHER" id="PTHR43827">
    <property type="entry name" value="2,5-DIKETO-D-GLUCONIC ACID REDUCTASE"/>
    <property type="match status" value="1"/>
</dbReference>
<evidence type="ECO:0000313" key="8">
    <source>
        <dbReference type="EMBL" id="EHM09355.1"/>
    </source>
</evidence>
<keyword evidence="9" id="KW-1185">Reference proteome</keyword>
<protein>
    <submittedName>
        <fullName evidence="8">Aldo/keto reductase, diketogulonate reductase</fullName>
    </submittedName>
</protein>
<evidence type="ECO:0000313" key="9">
    <source>
        <dbReference type="Proteomes" id="UP000005730"/>
    </source>
</evidence>
<dbReference type="Pfam" id="PF00248">
    <property type="entry name" value="Aldo_ket_red"/>
    <property type="match status" value="1"/>
</dbReference>
<dbReference type="RefSeq" id="WP_006582848.1">
    <property type="nucleotide sequence ID" value="NZ_CM001377.1"/>
</dbReference>
<evidence type="ECO:0000256" key="4">
    <source>
        <dbReference type="PIRSR" id="PIRSR000097-1"/>
    </source>
</evidence>
<dbReference type="InterPro" id="IPR036812">
    <property type="entry name" value="NAD(P)_OxRdtase_dom_sf"/>
</dbReference>
<reference evidence="8 9" key="1">
    <citation type="submission" date="2011-10" db="EMBL/GenBank/DDBJ databases">
        <title>The Noncontiguous Finished genome of Thermanaerovibrio velox DSM 12556.</title>
        <authorList>
            <consortium name="US DOE Joint Genome Institute (JGI-PGF)"/>
            <person name="Lucas S."/>
            <person name="Copeland A."/>
            <person name="Lapidus A."/>
            <person name="Glavina del Rio T."/>
            <person name="Dalin E."/>
            <person name="Tice H."/>
            <person name="Bruce D."/>
            <person name="Goodwin L."/>
            <person name="Pitluck S."/>
            <person name="Peters L."/>
            <person name="Mikhailova N."/>
            <person name="Teshima H."/>
            <person name="Kyrpides N."/>
            <person name="Mavromatis K."/>
            <person name="Ivanova N."/>
            <person name="Markowitz V."/>
            <person name="Cheng J.-F."/>
            <person name="Hugenholtz P."/>
            <person name="Woyke T."/>
            <person name="Wu D."/>
            <person name="Spring S."/>
            <person name="Brambilla E.-M."/>
            <person name="Klenk H.-P."/>
            <person name="Eisen J.A."/>
        </authorList>
    </citation>
    <scope>NUCLEOTIDE SEQUENCE [LARGE SCALE GENOMIC DNA]</scope>
    <source>
        <strain evidence="8 9">DSM 12556</strain>
    </source>
</reference>
<dbReference type="GO" id="GO:0016616">
    <property type="term" value="F:oxidoreductase activity, acting on the CH-OH group of donors, NAD or NADP as acceptor"/>
    <property type="evidence" value="ECO:0007669"/>
    <property type="project" value="UniProtKB-ARBA"/>
</dbReference>
<accession>H0UNE8</accession>
<dbReference type="SUPFAM" id="SSF51430">
    <property type="entry name" value="NAD(P)-linked oxidoreductase"/>
    <property type="match status" value="1"/>
</dbReference>
<evidence type="ECO:0000256" key="3">
    <source>
        <dbReference type="ARBA" id="ARBA00023002"/>
    </source>
</evidence>
<dbReference type="FunFam" id="3.20.20.100:FF:000015">
    <property type="entry name" value="Oxidoreductase, aldo/keto reductase family"/>
    <property type="match status" value="1"/>
</dbReference>
<dbReference type="AlphaFoldDB" id="H0UNE8"/>
<evidence type="ECO:0000259" key="7">
    <source>
        <dbReference type="Pfam" id="PF00248"/>
    </source>
</evidence>
<feature type="active site" description="Proton donor" evidence="4">
    <location>
        <position position="49"/>
    </location>
</feature>
<evidence type="ECO:0000256" key="6">
    <source>
        <dbReference type="PIRSR" id="PIRSR000097-3"/>
    </source>
</evidence>
<feature type="binding site" evidence="5">
    <location>
        <position position="107"/>
    </location>
    <ligand>
        <name>substrate</name>
    </ligand>
</feature>
<proteinExistence type="inferred from homology"/>
<dbReference type="InterPro" id="IPR023210">
    <property type="entry name" value="NADP_OxRdtase_dom"/>
</dbReference>
<dbReference type="OrthoDB" id="9804790at2"/>
<keyword evidence="3" id="KW-0560">Oxidoreductase</keyword>
<gene>
    <name evidence="8" type="ORF">TheveDRAFT_0171</name>
</gene>
<keyword evidence="2" id="KW-0521">NADP</keyword>
<feature type="domain" description="NADP-dependent oxidoreductase" evidence="7">
    <location>
        <begin position="24"/>
        <end position="257"/>
    </location>
</feature>
<dbReference type="EMBL" id="CM001377">
    <property type="protein sequence ID" value="EHM09355.1"/>
    <property type="molecule type" value="Genomic_DNA"/>
</dbReference>
<dbReference type="InterPro" id="IPR018170">
    <property type="entry name" value="Aldo/ket_reductase_CS"/>
</dbReference>
<dbReference type="CDD" id="cd19133">
    <property type="entry name" value="AKR_AKR5F1"/>
    <property type="match status" value="1"/>
</dbReference>
<dbReference type="PRINTS" id="PR00069">
    <property type="entry name" value="ALDKETRDTASE"/>
</dbReference>